<keyword evidence="6" id="KW-0238">DNA-binding</keyword>
<feature type="domain" description="C2H2-type" evidence="10">
    <location>
        <begin position="282"/>
        <end position="309"/>
    </location>
</feature>
<reference evidence="11 12" key="1">
    <citation type="submission" date="2019-05" db="EMBL/GenBank/DDBJ databases">
        <title>Another draft genome of Portunus trituberculatus and its Hox gene families provides insights of decapod evolution.</title>
        <authorList>
            <person name="Jeong J.-H."/>
            <person name="Song I."/>
            <person name="Kim S."/>
            <person name="Choi T."/>
            <person name="Kim D."/>
            <person name="Ryu S."/>
            <person name="Kim W."/>
        </authorList>
    </citation>
    <scope>NUCLEOTIDE SEQUENCE [LARGE SCALE GENOMIC DNA]</scope>
    <source>
        <tissue evidence="11">Muscle</tissue>
    </source>
</reference>
<dbReference type="PROSITE" id="PS00028">
    <property type="entry name" value="ZINC_FINGER_C2H2_1"/>
    <property type="match status" value="5"/>
</dbReference>
<dbReference type="GO" id="GO:0006357">
    <property type="term" value="P:regulation of transcription by RNA polymerase II"/>
    <property type="evidence" value="ECO:0007669"/>
    <property type="project" value="TreeGrafter"/>
</dbReference>
<evidence type="ECO:0000256" key="2">
    <source>
        <dbReference type="ARBA" id="ARBA00022723"/>
    </source>
</evidence>
<feature type="region of interest" description="Disordered" evidence="9">
    <location>
        <begin position="595"/>
        <end position="654"/>
    </location>
</feature>
<dbReference type="Pfam" id="PF00096">
    <property type="entry name" value="zf-C2H2"/>
    <property type="match status" value="3"/>
</dbReference>
<dbReference type="AlphaFoldDB" id="A0A5B7D988"/>
<feature type="domain" description="C2H2-type" evidence="10">
    <location>
        <begin position="310"/>
        <end position="332"/>
    </location>
</feature>
<dbReference type="InterPro" id="IPR036236">
    <property type="entry name" value="Znf_C2H2_sf"/>
</dbReference>
<keyword evidence="2" id="KW-0479">Metal-binding</keyword>
<keyword evidence="4 8" id="KW-0863">Zinc-finger</keyword>
<feature type="region of interest" description="Disordered" evidence="9">
    <location>
        <begin position="442"/>
        <end position="464"/>
    </location>
</feature>
<evidence type="ECO:0000256" key="1">
    <source>
        <dbReference type="ARBA" id="ARBA00004123"/>
    </source>
</evidence>
<feature type="compositionally biased region" description="Pro residues" evidence="9">
    <location>
        <begin position="534"/>
        <end position="546"/>
    </location>
</feature>
<gene>
    <name evidence="11" type="primary">ZNF333_1</name>
    <name evidence="11" type="ORF">E2C01_010655</name>
</gene>
<dbReference type="EMBL" id="VSRR010000621">
    <property type="protein sequence ID" value="MPC17787.1"/>
    <property type="molecule type" value="Genomic_DNA"/>
</dbReference>
<feature type="region of interest" description="Disordered" evidence="9">
    <location>
        <begin position="61"/>
        <end position="83"/>
    </location>
</feature>
<evidence type="ECO:0000256" key="9">
    <source>
        <dbReference type="SAM" id="MobiDB-lite"/>
    </source>
</evidence>
<proteinExistence type="predicted"/>
<comment type="caution">
    <text evidence="11">The sequence shown here is derived from an EMBL/GenBank/DDBJ whole genome shotgun (WGS) entry which is preliminary data.</text>
</comment>
<evidence type="ECO:0000256" key="4">
    <source>
        <dbReference type="ARBA" id="ARBA00022771"/>
    </source>
</evidence>
<dbReference type="PROSITE" id="PS50157">
    <property type="entry name" value="ZINC_FINGER_C2H2_2"/>
    <property type="match status" value="4"/>
</dbReference>
<keyword evidence="5" id="KW-0862">Zinc</keyword>
<dbReference type="InterPro" id="IPR013087">
    <property type="entry name" value="Znf_C2H2_type"/>
</dbReference>
<dbReference type="Proteomes" id="UP000324222">
    <property type="component" value="Unassembled WGS sequence"/>
</dbReference>
<evidence type="ECO:0000313" key="12">
    <source>
        <dbReference type="Proteomes" id="UP000324222"/>
    </source>
</evidence>
<dbReference type="SUPFAM" id="SSF57667">
    <property type="entry name" value="beta-beta-alpha zinc fingers"/>
    <property type="match status" value="2"/>
</dbReference>
<evidence type="ECO:0000256" key="6">
    <source>
        <dbReference type="ARBA" id="ARBA00023125"/>
    </source>
</evidence>
<evidence type="ECO:0000259" key="10">
    <source>
        <dbReference type="PROSITE" id="PS50157"/>
    </source>
</evidence>
<dbReference type="PANTHER" id="PTHR24404">
    <property type="entry name" value="ZINC FINGER PROTEIN"/>
    <property type="match status" value="1"/>
</dbReference>
<dbReference type="GO" id="GO:0005634">
    <property type="term" value="C:nucleus"/>
    <property type="evidence" value="ECO:0007669"/>
    <property type="project" value="UniProtKB-SubCell"/>
</dbReference>
<accession>A0A5B7D988</accession>
<protein>
    <submittedName>
        <fullName evidence="11">Zinc finger protein 333</fullName>
    </submittedName>
</protein>
<dbReference type="Gene3D" id="3.30.160.60">
    <property type="entry name" value="Classic Zinc Finger"/>
    <property type="match status" value="2"/>
</dbReference>
<keyword evidence="7" id="KW-0539">Nucleus</keyword>
<comment type="subcellular location">
    <subcellularLocation>
        <location evidence="1">Nucleus</location>
    </subcellularLocation>
</comment>
<dbReference type="SMART" id="SM00355">
    <property type="entry name" value="ZnF_C2H2"/>
    <property type="match status" value="8"/>
</dbReference>
<dbReference type="GO" id="GO:0008270">
    <property type="term" value="F:zinc ion binding"/>
    <property type="evidence" value="ECO:0007669"/>
    <property type="project" value="UniProtKB-KW"/>
</dbReference>
<feature type="compositionally biased region" description="Low complexity" evidence="9">
    <location>
        <begin position="597"/>
        <end position="622"/>
    </location>
</feature>
<dbReference type="GO" id="GO:0003700">
    <property type="term" value="F:DNA-binding transcription factor activity"/>
    <property type="evidence" value="ECO:0007669"/>
    <property type="project" value="TreeGrafter"/>
</dbReference>
<evidence type="ECO:0000256" key="5">
    <source>
        <dbReference type="ARBA" id="ARBA00022833"/>
    </source>
</evidence>
<feature type="region of interest" description="Disordered" evidence="9">
    <location>
        <begin position="212"/>
        <end position="240"/>
    </location>
</feature>
<organism evidence="11 12">
    <name type="scientific">Portunus trituberculatus</name>
    <name type="common">Swimming crab</name>
    <name type="synonym">Neptunus trituberculatus</name>
    <dbReference type="NCBI Taxonomy" id="210409"/>
    <lineage>
        <taxon>Eukaryota</taxon>
        <taxon>Metazoa</taxon>
        <taxon>Ecdysozoa</taxon>
        <taxon>Arthropoda</taxon>
        <taxon>Crustacea</taxon>
        <taxon>Multicrustacea</taxon>
        <taxon>Malacostraca</taxon>
        <taxon>Eumalacostraca</taxon>
        <taxon>Eucarida</taxon>
        <taxon>Decapoda</taxon>
        <taxon>Pleocyemata</taxon>
        <taxon>Brachyura</taxon>
        <taxon>Eubrachyura</taxon>
        <taxon>Portunoidea</taxon>
        <taxon>Portunidae</taxon>
        <taxon>Portuninae</taxon>
        <taxon>Portunus</taxon>
    </lineage>
</organism>
<dbReference type="InterPro" id="IPR050589">
    <property type="entry name" value="Ikaros_C2H2-ZF"/>
</dbReference>
<feature type="region of interest" description="Disordered" evidence="9">
    <location>
        <begin position="528"/>
        <end position="553"/>
    </location>
</feature>
<evidence type="ECO:0000256" key="3">
    <source>
        <dbReference type="ARBA" id="ARBA00022737"/>
    </source>
</evidence>
<keyword evidence="3" id="KW-0677">Repeat</keyword>
<evidence type="ECO:0000256" key="7">
    <source>
        <dbReference type="ARBA" id="ARBA00023242"/>
    </source>
</evidence>
<sequence length="654" mass="72833">MSDLPTTPFEVTVRVVYTCGECGIKIQGTVSIVRHLLAHDTDQQKPAMALLNGTGDGGGQALLNGEGRCDSDSGGGKEGNTFSEHVLAGENGIVNGYEERKPVENGLSLKEESVDVHFMRSLQGMDGGLGIGHYYHSEGEMGDGEAMDIASDPQPYLHSPLESMQVEINPLDILTTVMEEDQKSTNPVFPPEHFLLTLPAPAHFLEGSGEVVGQEEVAEGTPEAQEQDEDAGSTEGYSDVPSDILLDHPGLYNCDRCEETFRYQHQLVTHKHQVHQALEAQFECQVCGLDFTMVQELKRHMMTHSGGSVFSCSVCGQTFPDRPTLKAHTVTHGFIHNMKTHRLTHNEGRNEVCPYCDKAYKSKISLYYHMKKGNCKGLSTKEVPEGYHRCTECLQMFASEDRYKSHKEKGHCQVSHRCQHCGLRCSTEARLQNHLQKGLCLKKESSGGGSDPPPKRRRAHNKEREKPQEEIVCDRCNYTKDCCCTFSCKHCGKRVFSIMAYTMHQDKTCSILKQRRERIRMAIMEKRRRREDPSLPPLPDLPPLPETPVHNSGRYTSHRKLLMLDHRRPIKTEKTTPVKEKKVVVKEEPKEVKEEVVTPPVTTTPITTPITAPITTPITTQGDGEGDDSSSGSLTDLSTFTSPNILQPVTNASE</sequence>
<dbReference type="PANTHER" id="PTHR24404:SF114">
    <property type="entry name" value="KLUMPFUSS, ISOFORM B-RELATED"/>
    <property type="match status" value="1"/>
</dbReference>
<feature type="domain" description="C2H2-type" evidence="10">
    <location>
        <begin position="17"/>
        <end position="44"/>
    </location>
</feature>
<dbReference type="OrthoDB" id="6355116at2759"/>
<feature type="domain" description="C2H2-type" evidence="10">
    <location>
        <begin position="252"/>
        <end position="280"/>
    </location>
</feature>
<dbReference type="GO" id="GO:0000978">
    <property type="term" value="F:RNA polymerase II cis-regulatory region sequence-specific DNA binding"/>
    <property type="evidence" value="ECO:0007669"/>
    <property type="project" value="TreeGrafter"/>
</dbReference>
<evidence type="ECO:0000256" key="8">
    <source>
        <dbReference type="PROSITE-ProRule" id="PRU00042"/>
    </source>
</evidence>
<evidence type="ECO:0000313" key="11">
    <source>
        <dbReference type="EMBL" id="MPC17787.1"/>
    </source>
</evidence>
<feature type="compositionally biased region" description="Polar residues" evidence="9">
    <location>
        <begin position="643"/>
        <end position="654"/>
    </location>
</feature>
<feature type="compositionally biased region" description="Low complexity" evidence="9">
    <location>
        <begin position="629"/>
        <end position="642"/>
    </location>
</feature>
<name>A0A5B7D988_PORTR</name>
<keyword evidence="12" id="KW-1185">Reference proteome</keyword>